<dbReference type="EMBL" id="KQ965748">
    <property type="protein sequence ID" value="KXS17099.1"/>
    <property type="molecule type" value="Genomic_DNA"/>
</dbReference>
<keyword evidence="7" id="KW-0333">Golgi apparatus</keyword>
<evidence type="ECO:0000313" key="10">
    <source>
        <dbReference type="EMBL" id="KXS17099.1"/>
    </source>
</evidence>
<keyword evidence="11" id="KW-1185">Reference proteome</keyword>
<feature type="signal peptide" evidence="9">
    <location>
        <begin position="1"/>
        <end position="21"/>
    </location>
</feature>
<keyword evidence="6 9" id="KW-1133">Transmembrane helix</keyword>
<evidence type="ECO:0000256" key="4">
    <source>
        <dbReference type="ARBA" id="ARBA00022692"/>
    </source>
</evidence>
<comment type="similarity">
    <text evidence="3 9">Belongs to the nonaspanin (TM9SF) (TC 9.A.2) family.</text>
</comment>
<dbReference type="PANTHER" id="PTHR10766:SF55">
    <property type="entry name" value="TRANSMEMBRANE 9 SUPERFAMILY MEMBER 4"/>
    <property type="match status" value="1"/>
</dbReference>
<evidence type="ECO:0000256" key="9">
    <source>
        <dbReference type="RuleBase" id="RU363079"/>
    </source>
</evidence>
<comment type="subcellular location">
    <subcellularLocation>
        <location evidence="2">Golgi apparatus</location>
    </subcellularLocation>
    <subcellularLocation>
        <location evidence="1">Membrane</location>
        <topology evidence="1">Multi-pass membrane protein</topology>
    </subcellularLocation>
</comment>
<evidence type="ECO:0000256" key="6">
    <source>
        <dbReference type="ARBA" id="ARBA00022989"/>
    </source>
</evidence>
<dbReference type="OrthoDB" id="1666796at2759"/>
<evidence type="ECO:0000256" key="8">
    <source>
        <dbReference type="ARBA" id="ARBA00023136"/>
    </source>
</evidence>
<keyword evidence="5 9" id="KW-0732">Signal</keyword>
<feature type="transmembrane region" description="Helical" evidence="9">
    <location>
        <begin position="394"/>
        <end position="414"/>
    </location>
</feature>
<dbReference type="GO" id="GO:0005794">
    <property type="term" value="C:Golgi apparatus"/>
    <property type="evidence" value="ECO:0007669"/>
    <property type="project" value="UniProtKB-SubCell"/>
</dbReference>
<accession>A0A139AK02</accession>
<dbReference type="GO" id="GO:0016020">
    <property type="term" value="C:membrane"/>
    <property type="evidence" value="ECO:0007669"/>
    <property type="project" value="UniProtKB-SubCell"/>
</dbReference>
<organism evidence="10 11">
    <name type="scientific">Gonapodya prolifera (strain JEL478)</name>
    <name type="common">Monoblepharis prolifera</name>
    <dbReference type="NCBI Taxonomy" id="1344416"/>
    <lineage>
        <taxon>Eukaryota</taxon>
        <taxon>Fungi</taxon>
        <taxon>Fungi incertae sedis</taxon>
        <taxon>Chytridiomycota</taxon>
        <taxon>Chytridiomycota incertae sedis</taxon>
        <taxon>Monoblepharidomycetes</taxon>
        <taxon>Monoblepharidales</taxon>
        <taxon>Gonapodyaceae</taxon>
        <taxon>Gonapodya</taxon>
    </lineage>
</organism>
<feature type="transmembrane region" description="Helical" evidence="9">
    <location>
        <begin position="426"/>
        <end position="447"/>
    </location>
</feature>
<dbReference type="InterPro" id="IPR004240">
    <property type="entry name" value="EMP70"/>
</dbReference>
<evidence type="ECO:0000313" key="11">
    <source>
        <dbReference type="Proteomes" id="UP000070544"/>
    </source>
</evidence>
<dbReference type="GO" id="GO:0072657">
    <property type="term" value="P:protein localization to membrane"/>
    <property type="evidence" value="ECO:0007669"/>
    <property type="project" value="TreeGrafter"/>
</dbReference>
<dbReference type="AlphaFoldDB" id="A0A139AK02"/>
<feature type="transmembrane region" description="Helical" evidence="9">
    <location>
        <begin position="320"/>
        <end position="347"/>
    </location>
</feature>
<name>A0A139AK02_GONPJ</name>
<keyword evidence="4 9" id="KW-0812">Transmembrane</keyword>
<feature type="transmembrane region" description="Helical" evidence="9">
    <location>
        <begin position="480"/>
        <end position="499"/>
    </location>
</feature>
<evidence type="ECO:0000256" key="3">
    <source>
        <dbReference type="ARBA" id="ARBA00005227"/>
    </source>
</evidence>
<feature type="transmembrane region" description="Helical" evidence="9">
    <location>
        <begin position="511"/>
        <end position="537"/>
    </location>
</feature>
<proteinExistence type="inferred from homology"/>
<dbReference type="Proteomes" id="UP000070544">
    <property type="component" value="Unassembled WGS sequence"/>
</dbReference>
<feature type="transmembrane region" description="Helical" evidence="9">
    <location>
        <begin position="549"/>
        <end position="568"/>
    </location>
</feature>
<protein>
    <recommendedName>
        <fullName evidence="9">Transmembrane 9 superfamily member</fullName>
    </recommendedName>
</protein>
<feature type="transmembrane region" description="Helical" evidence="9">
    <location>
        <begin position="353"/>
        <end position="373"/>
    </location>
</feature>
<feature type="transmembrane region" description="Helical" evidence="9">
    <location>
        <begin position="580"/>
        <end position="609"/>
    </location>
</feature>
<evidence type="ECO:0000256" key="2">
    <source>
        <dbReference type="ARBA" id="ARBA00004555"/>
    </source>
</evidence>
<sequence length="622" mass="70327">MRARWLTYTALLVFILPSAHAFYVTPGFAAPEAHQDGEMLTLWLNKLSSERSLLNFALAELPFVCKPRDPKPRLLNLGEVLRGDRIVNSDYEISMNVKSSCSVLCSLELTAEQSQQAAALVKEEYDVELILDNLPAATVMIDADDKRVYEDGFRLGLPLKGGGAAIHNHLTFKLLYNTVGAPANHKYIVGFEVYPKSIKNSANKCPSRLDGGELQLLTGEKQTITFTYSVDWEEEKHVEWSTRWDMYLVQGSTQIHWYSIINSMIILLFLSAMVAIILLRTLRRDIAIYNDEELKEEQEDTTGWKLVHGDVFRPPRYGGLLAPLLGSGIQFALMIYSTTLLALVGILNPSYRGGLVSFALFLFVFMGTFAGYYSARMYKVFRGTAWGRNAIMTALFFPAILFTILFVVNGFIWSQQSSNALPFGTFAALVAMWFGISLPLVYIGAYFGQKKSPIEHPIRTNQIPRQIPDVPWYLRGINSVLLGGLMPFGVIFIEMWFILRSAWTDSYYYMFGFFALVLLILLITVIEVSVSLIYFVLCAEDYHWWWRSFFIGGSAGIYIFLYSIFYYATKLHISDPVSTLIYFTHSLIVALVFLVSFGSVGFFSTYVFLIQVYGSVKVSALC</sequence>
<dbReference type="Pfam" id="PF02990">
    <property type="entry name" value="EMP70"/>
    <property type="match status" value="1"/>
</dbReference>
<dbReference type="OMA" id="VVGFEVY"/>
<keyword evidence="8 9" id="KW-0472">Membrane</keyword>
<gene>
    <name evidence="10" type="ORF">M427DRAFT_133572</name>
</gene>
<dbReference type="STRING" id="1344416.A0A139AK02"/>
<reference evidence="10 11" key="1">
    <citation type="journal article" date="2015" name="Genome Biol. Evol.">
        <title>Phylogenomic analyses indicate that early fungi evolved digesting cell walls of algal ancestors of land plants.</title>
        <authorList>
            <person name="Chang Y."/>
            <person name="Wang S."/>
            <person name="Sekimoto S."/>
            <person name="Aerts A.L."/>
            <person name="Choi C."/>
            <person name="Clum A."/>
            <person name="LaButti K.M."/>
            <person name="Lindquist E.A."/>
            <person name="Yee Ngan C."/>
            <person name="Ohm R.A."/>
            <person name="Salamov A.A."/>
            <person name="Grigoriev I.V."/>
            <person name="Spatafora J.W."/>
            <person name="Berbee M.L."/>
        </authorList>
    </citation>
    <scope>NUCLEOTIDE SEQUENCE [LARGE SCALE GENOMIC DNA]</scope>
    <source>
        <strain evidence="10 11">JEL478</strain>
    </source>
</reference>
<evidence type="ECO:0000256" key="1">
    <source>
        <dbReference type="ARBA" id="ARBA00004141"/>
    </source>
</evidence>
<feature type="chain" id="PRO_5007356830" description="Transmembrane 9 superfamily member" evidence="9">
    <location>
        <begin position="22"/>
        <end position="622"/>
    </location>
</feature>
<evidence type="ECO:0000256" key="7">
    <source>
        <dbReference type="ARBA" id="ARBA00023034"/>
    </source>
</evidence>
<dbReference type="PANTHER" id="PTHR10766">
    <property type="entry name" value="TRANSMEMBRANE 9 SUPERFAMILY PROTEIN"/>
    <property type="match status" value="1"/>
</dbReference>
<feature type="transmembrane region" description="Helical" evidence="9">
    <location>
        <begin position="255"/>
        <end position="279"/>
    </location>
</feature>
<evidence type="ECO:0000256" key="5">
    <source>
        <dbReference type="ARBA" id="ARBA00022729"/>
    </source>
</evidence>